<sequence length="321" mass="34582">MQSPTPTEDSRPTGPVVWVLLATYQGARHLGEQLASIAGQSGVNWRLLVSDDGSSDATLTILAEFAATLSDPGRMVVMKGPCKGAAENFRQLISALPDGADYAAFCDQDDVWRPDKLARAVEALAGVPADVPGLYCARTLICDEDLRPMGSSPGVRRPPSFRNALVQNIASGNTMVLNRAGATLIKAANAEAGPIVIHDWWTYQLITGVGGKVIFDDQTVLFYRQHAHNEIGADVGISAVFGRARRLLRGDVGARNRINLHALADSADRLTIENRAVLAEFAHLLGPSRANRLASLRRGRFYRQSRASHAALWLAALLGKL</sequence>
<reference evidence="3" key="1">
    <citation type="journal article" date="2019" name="Int. J. Syst. Evol. Microbiol.">
        <title>The Global Catalogue of Microorganisms (GCM) 10K type strain sequencing project: providing services to taxonomists for standard genome sequencing and annotation.</title>
        <authorList>
            <consortium name="The Broad Institute Genomics Platform"/>
            <consortium name="The Broad Institute Genome Sequencing Center for Infectious Disease"/>
            <person name="Wu L."/>
            <person name="Ma J."/>
        </authorList>
    </citation>
    <scope>NUCLEOTIDE SEQUENCE [LARGE SCALE GENOMIC DNA]</scope>
    <source>
        <strain evidence="3">CCUG 56029</strain>
    </source>
</reference>
<dbReference type="Pfam" id="PF00535">
    <property type="entry name" value="Glycos_transf_2"/>
    <property type="match status" value="1"/>
</dbReference>
<dbReference type="EMBL" id="JBHUEN010000021">
    <property type="protein sequence ID" value="MFD1881900.1"/>
    <property type="molecule type" value="Genomic_DNA"/>
</dbReference>
<protein>
    <submittedName>
        <fullName evidence="2">Glycosyltransferase family 2 protein</fullName>
    </submittedName>
</protein>
<feature type="domain" description="Glycosyltransferase 2-like" evidence="1">
    <location>
        <begin position="19"/>
        <end position="131"/>
    </location>
</feature>
<dbReference type="Proteomes" id="UP001597213">
    <property type="component" value="Unassembled WGS sequence"/>
</dbReference>
<dbReference type="SUPFAM" id="SSF53448">
    <property type="entry name" value="Nucleotide-diphospho-sugar transferases"/>
    <property type="match status" value="1"/>
</dbReference>
<dbReference type="PANTHER" id="PTHR22916:SF3">
    <property type="entry name" value="UDP-GLCNAC:BETAGAL BETA-1,3-N-ACETYLGLUCOSAMINYLTRANSFERASE-LIKE PROTEIN 1"/>
    <property type="match status" value="1"/>
</dbReference>
<gene>
    <name evidence="2" type="ORF">ACFSCT_09245</name>
</gene>
<evidence type="ECO:0000313" key="2">
    <source>
        <dbReference type="EMBL" id="MFD1881900.1"/>
    </source>
</evidence>
<accession>A0ABW4R7B4</accession>
<dbReference type="CDD" id="cd04196">
    <property type="entry name" value="GT_2_like_d"/>
    <property type="match status" value="1"/>
</dbReference>
<evidence type="ECO:0000259" key="1">
    <source>
        <dbReference type="Pfam" id="PF00535"/>
    </source>
</evidence>
<name>A0ABW4R7B4_9RHOB</name>
<dbReference type="RefSeq" id="WP_379142136.1">
    <property type="nucleotide sequence ID" value="NZ_JBHUEN010000021.1"/>
</dbReference>
<comment type="caution">
    <text evidence="2">The sequence shown here is derived from an EMBL/GenBank/DDBJ whole genome shotgun (WGS) entry which is preliminary data.</text>
</comment>
<keyword evidence="3" id="KW-1185">Reference proteome</keyword>
<dbReference type="InterPro" id="IPR001173">
    <property type="entry name" value="Glyco_trans_2-like"/>
</dbReference>
<proteinExistence type="predicted"/>
<dbReference type="InterPro" id="IPR029044">
    <property type="entry name" value="Nucleotide-diphossugar_trans"/>
</dbReference>
<dbReference type="Gene3D" id="3.90.550.10">
    <property type="entry name" value="Spore Coat Polysaccharide Biosynthesis Protein SpsA, Chain A"/>
    <property type="match status" value="1"/>
</dbReference>
<dbReference type="PANTHER" id="PTHR22916">
    <property type="entry name" value="GLYCOSYLTRANSFERASE"/>
    <property type="match status" value="1"/>
</dbReference>
<evidence type="ECO:0000313" key="3">
    <source>
        <dbReference type="Proteomes" id="UP001597213"/>
    </source>
</evidence>
<organism evidence="2 3">
    <name type="scientific">Paracoccus pacificus</name>
    <dbReference type="NCBI Taxonomy" id="1463598"/>
    <lineage>
        <taxon>Bacteria</taxon>
        <taxon>Pseudomonadati</taxon>
        <taxon>Pseudomonadota</taxon>
        <taxon>Alphaproteobacteria</taxon>
        <taxon>Rhodobacterales</taxon>
        <taxon>Paracoccaceae</taxon>
        <taxon>Paracoccus</taxon>
    </lineage>
</organism>